<dbReference type="InterPro" id="IPR046848">
    <property type="entry name" value="E_motif"/>
</dbReference>
<accession>B3U1S5</accession>
<dbReference type="Pfam" id="PF14432">
    <property type="entry name" value="DYW_deaminase"/>
    <property type="match status" value="1"/>
</dbReference>
<reference evidence="2" key="1">
    <citation type="journal article" date="2008" name="Mol. Biol. Evol.">
        <title>Organellar RNA editing and plant-specific extensions of pentatricopeptide repeat proteins in jungermanniid but not in marchantiid liverworts.</title>
        <authorList>
            <person name="Rudinger M."/>
            <person name="Polsakiewicz M."/>
            <person name="Knoop V."/>
        </authorList>
    </citation>
    <scope>NUCLEOTIDE SEQUENCE</scope>
</reference>
<dbReference type="GO" id="GO:0003723">
    <property type="term" value="F:RNA binding"/>
    <property type="evidence" value="ECO:0007669"/>
    <property type="project" value="InterPro"/>
</dbReference>
<dbReference type="GO" id="GO:0009451">
    <property type="term" value="P:RNA modification"/>
    <property type="evidence" value="ECO:0007669"/>
    <property type="project" value="InterPro"/>
</dbReference>
<dbReference type="InterPro" id="IPR046960">
    <property type="entry name" value="PPR_At4g14850-like_plant"/>
</dbReference>
<gene>
    <name evidence="2" type="primary">PPR</name>
</gene>
<sequence length="137" mass="15786">FIAQHLINMNPKKSSGYVLLSNLHAAAQEWYGSLKTHETRVKQGVKKQPGRTWIELNDEIHTFKVDDQEHPQMPEIRAELRKLAVVMENAGYVQDTRMVLHDVPEEEKECRLWDHSEKLAIGFGLINTPPGTTLRIF</sequence>
<dbReference type="GO" id="GO:0008270">
    <property type="term" value="F:zinc ion binding"/>
    <property type="evidence" value="ECO:0007669"/>
    <property type="project" value="InterPro"/>
</dbReference>
<dbReference type="EMBL" id="EU495531">
    <property type="protein sequence ID" value="ACE80780.1"/>
    <property type="molecule type" value="Genomic_DNA"/>
</dbReference>
<feature type="non-terminal residue" evidence="2">
    <location>
        <position position="1"/>
    </location>
</feature>
<feature type="non-terminal residue" evidence="2">
    <location>
        <position position="137"/>
    </location>
</feature>
<evidence type="ECO:0000313" key="2">
    <source>
        <dbReference type="EMBL" id="ACE80780.1"/>
    </source>
</evidence>
<name>B3U1S5_9MARC</name>
<organism evidence="2">
    <name type="scientific">Trichocolea tomentella</name>
    <dbReference type="NCBI Taxonomy" id="53022"/>
    <lineage>
        <taxon>Eukaryota</taxon>
        <taxon>Viridiplantae</taxon>
        <taxon>Streptophyta</taxon>
        <taxon>Embryophyta</taxon>
        <taxon>Marchantiophyta</taxon>
        <taxon>Jungermanniopsida</taxon>
        <taxon>Jungermanniidae</taxon>
        <taxon>Jungermanniales</taxon>
        <taxon>Lophocoleineae</taxon>
        <taxon>Trichocoleaceae</taxon>
        <taxon>Trichocolea</taxon>
    </lineage>
</organism>
<feature type="domain" description="DYW" evidence="1">
    <location>
        <begin position="91"/>
        <end position="136"/>
    </location>
</feature>
<dbReference type="PANTHER" id="PTHR47926">
    <property type="entry name" value="PENTATRICOPEPTIDE REPEAT-CONTAINING PROTEIN"/>
    <property type="match status" value="1"/>
</dbReference>
<protein>
    <submittedName>
        <fullName evidence="2">Pentatricopeptide repeat protein</fullName>
    </submittedName>
</protein>
<dbReference type="AlphaFoldDB" id="B3U1S5"/>
<dbReference type="InterPro" id="IPR032867">
    <property type="entry name" value="DYW_dom"/>
</dbReference>
<proteinExistence type="predicted"/>
<dbReference type="Pfam" id="PF20431">
    <property type="entry name" value="E_motif"/>
    <property type="match status" value="1"/>
</dbReference>
<evidence type="ECO:0000259" key="1">
    <source>
        <dbReference type="Pfam" id="PF14432"/>
    </source>
</evidence>